<name>A0A328BBE2_9CAUL</name>
<dbReference type="AlphaFoldDB" id="A0A328BBE2"/>
<evidence type="ECO:0000256" key="8">
    <source>
        <dbReference type="ARBA" id="ARBA00023077"/>
    </source>
</evidence>
<keyword evidence="3 11" id="KW-1134">Transmembrane beta strand</keyword>
<keyword evidence="4" id="KW-0410">Iron transport</keyword>
<dbReference type="Proteomes" id="UP000249524">
    <property type="component" value="Unassembled WGS sequence"/>
</dbReference>
<gene>
    <name evidence="16" type="ORF">DJ019_12250</name>
</gene>
<evidence type="ECO:0000259" key="15">
    <source>
        <dbReference type="Pfam" id="PF07715"/>
    </source>
</evidence>
<evidence type="ECO:0000313" key="17">
    <source>
        <dbReference type="Proteomes" id="UP000249524"/>
    </source>
</evidence>
<keyword evidence="13" id="KW-0732">Signal</keyword>
<keyword evidence="6" id="KW-0408">Iron</keyword>
<evidence type="ECO:0000256" key="4">
    <source>
        <dbReference type="ARBA" id="ARBA00022496"/>
    </source>
</evidence>
<keyword evidence="2 11" id="KW-0813">Transport</keyword>
<evidence type="ECO:0000256" key="12">
    <source>
        <dbReference type="RuleBase" id="RU003357"/>
    </source>
</evidence>
<dbReference type="Pfam" id="PF00593">
    <property type="entry name" value="TonB_dep_Rec_b-barrel"/>
    <property type="match status" value="1"/>
</dbReference>
<evidence type="ECO:0000256" key="3">
    <source>
        <dbReference type="ARBA" id="ARBA00022452"/>
    </source>
</evidence>
<feature type="domain" description="TonB-dependent receptor plug" evidence="15">
    <location>
        <begin position="52"/>
        <end position="162"/>
    </location>
</feature>
<reference evidence="16 17" key="1">
    <citation type="submission" date="2018-05" db="EMBL/GenBank/DDBJ databases">
        <authorList>
            <person name="Lanie J.A."/>
            <person name="Ng W.-L."/>
            <person name="Kazmierczak K.M."/>
            <person name="Andrzejewski T.M."/>
            <person name="Davidsen T.M."/>
            <person name="Wayne K.J."/>
            <person name="Tettelin H."/>
            <person name="Glass J.I."/>
            <person name="Rusch D."/>
            <person name="Podicherti R."/>
            <person name="Tsui H.-C.T."/>
            <person name="Winkler M.E."/>
        </authorList>
    </citation>
    <scope>NUCLEOTIDE SEQUENCE [LARGE SCALE GENOMIC DNA]</scope>
    <source>
        <strain evidence="16 17">BUT-10</strain>
    </source>
</reference>
<dbReference type="Gene3D" id="2.40.170.20">
    <property type="entry name" value="TonB-dependent receptor, beta-barrel domain"/>
    <property type="match status" value="1"/>
</dbReference>
<feature type="chain" id="PRO_5016404360" evidence="13">
    <location>
        <begin position="32"/>
        <end position="769"/>
    </location>
</feature>
<dbReference type="RefSeq" id="WP_111276328.1">
    <property type="nucleotide sequence ID" value="NZ_QFYS01000005.1"/>
</dbReference>
<feature type="signal peptide" evidence="13">
    <location>
        <begin position="1"/>
        <end position="31"/>
    </location>
</feature>
<evidence type="ECO:0000256" key="5">
    <source>
        <dbReference type="ARBA" id="ARBA00022692"/>
    </source>
</evidence>
<evidence type="ECO:0000259" key="14">
    <source>
        <dbReference type="Pfam" id="PF00593"/>
    </source>
</evidence>
<dbReference type="PANTHER" id="PTHR32552">
    <property type="entry name" value="FERRICHROME IRON RECEPTOR-RELATED"/>
    <property type="match status" value="1"/>
</dbReference>
<sequence length="769" mass="84912">MKRDHRLKAARWSAGLLATSMLTATAGPALAQSAGTELEELMITAQKRAENLQDVPISVSALSTERLDQLQVSDMNDFIKFLPNVTINTSAPGFAKIYMRGVASGENGNHSGPLPSVGIYLDEQPVTTITGPLDVHVYDIARVEVLAGPQGTLYGASSQAGTIRIITNKPSTQGFEAAYDLEVNSVAHGDIGYGVEGYVNQPLGDRAAIRLVGWAVHDAGFIDNEQDSLTYPTGPVTINNTALAENDFNEVDVYGARAALKIDLDEDWSITPSLNVQRTEADGFFGYDPGRGHLNVARFRPDRSDDKWFQAAATIEGKVSNLDLVYAGAYMRRWLDGESDYSDYAFFYDTLYGYGAYWTDDAGQPNDITQYIQSKDYFTKQSHEFRVASPAENRFRVTAGLFYQRQTHNIQQRYKIDRLAAATEVSGWPDTIWLTKQLRVDRDYAAFADAGFDVTDKLTLNAGIRFFKAKNGLEGFFGYGRGYSSRTGEAACFAPAVVEGSPCTNLDRVTKDNGETYRLNAQYKFDDDRMVYLTYSTGYRPGGVNRRGGDAYDPDYLKNLEFGWKTTWLSNRLRWNGAAFHGKWDDYQFSFLGQNGLTIIANGGKAKIKGVETDLDWLAAPGLTLSGSASYIDAELDEDYRNTPGGPILAPKGQSLPVTPKFKYNLNARYEWQVGDYDAHVQSSLVHSGSAFPDLRSADRAIVGKVPAYTVVDLTAGITNGSWRIEAFAKNLLDEKYQVDRGVACTVCTRVFVDPGRPRILGLRFGQSF</sequence>
<comment type="similarity">
    <text evidence="11 12">Belongs to the TonB-dependent receptor family.</text>
</comment>
<accession>A0A328BBE2</accession>
<dbReference type="InterPro" id="IPR039426">
    <property type="entry name" value="TonB-dep_rcpt-like"/>
</dbReference>
<evidence type="ECO:0000313" key="16">
    <source>
        <dbReference type="EMBL" id="RAK64790.1"/>
    </source>
</evidence>
<evidence type="ECO:0000256" key="1">
    <source>
        <dbReference type="ARBA" id="ARBA00004571"/>
    </source>
</evidence>
<dbReference type="EMBL" id="QFYS01000005">
    <property type="protein sequence ID" value="RAK64790.1"/>
    <property type="molecule type" value="Genomic_DNA"/>
</dbReference>
<keyword evidence="8 12" id="KW-0798">TonB box</keyword>
<keyword evidence="7" id="KW-0406">Ion transport</keyword>
<evidence type="ECO:0000256" key="9">
    <source>
        <dbReference type="ARBA" id="ARBA00023136"/>
    </source>
</evidence>
<evidence type="ECO:0000256" key="11">
    <source>
        <dbReference type="PROSITE-ProRule" id="PRU01360"/>
    </source>
</evidence>
<keyword evidence="17" id="KW-1185">Reference proteome</keyword>
<evidence type="ECO:0000256" key="10">
    <source>
        <dbReference type="ARBA" id="ARBA00023237"/>
    </source>
</evidence>
<evidence type="ECO:0000256" key="6">
    <source>
        <dbReference type="ARBA" id="ARBA00023004"/>
    </source>
</evidence>
<dbReference type="GO" id="GO:0009279">
    <property type="term" value="C:cell outer membrane"/>
    <property type="evidence" value="ECO:0007669"/>
    <property type="project" value="UniProtKB-SubCell"/>
</dbReference>
<dbReference type="Pfam" id="PF07715">
    <property type="entry name" value="Plug"/>
    <property type="match status" value="1"/>
</dbReference>
<dbReference type="InterPro" id="IPR000531">
    <property type="entry name" value="Beta-barrel_TonB"/>
</dbReference>
<protein>
    <submittedName>
        <fullName evidence="16">TonB-dependent receptor</fullName>
    </submittedName>
</protein>
<comment type="caution">
    <text evidence="16">The sequence shown here is derived from an EMBL/GenBank/DDBJ whole genome shotgun (WGS) entry which is preliminary data.</text>
</comment>
<evidence type="ECO:0000256" key="7">
    <source>
        <dbReference type="ARBA" id="ARBA00023065"/>
    </source>
</evidence>
<dbReference type="SUPFAM" id="SSF56935">
    <property type="entry name" value="Porins"/>
    <property type="match status" value="1"/>
</dbReference>
<keyword evidence="9 11" id="KW-0472">Membrane</keyword>
<feature type="domain" description="TonB-dependent receptor-like beta-barrel" evidence="14">
    <location>
        <begin position="284"/>
        <end position="732"/>
    </location>
</feature>
<dbReference type="GO" id="GO:0006826">
    <property type="term" value="P:iron ion transport"/>
    <property type="evidence" value="ECO:0007669"/>
    <property type="project" value="UniProtKB-KW"/>
</dbReference>
<dbReference type="InterPro" id="IPR036942">
    <property type="entry name" value="Beta-barrel_TonB_sf"/>
</dbReference>
<dbReference type="InterPro" id="IPR012910">
    <property type="entry name" value="Plug_dom"/>
</dbReference>
<keyword evidence="5 11" id="KW-0812">Transmembrane</keyword>
<evidence type="ECO:0000256" key="2">
    <source>
        <dbReference type="ARBA" id="ARBA00022448"/>
    </source>
</evidence>
<dbReference type="OrthoDB" id="9760333at2"/>
<organism evidence="16 17">
    <name type="scientific">Phenylobacterium kunshanense</name>
    <dbReference type="NCBI Taxonomy" id="1445034"/>
    <lineage>
        <taxon>Bacteria</taxon>
        <taxon>Pseudomonadati</taxon>
        <taxon>Pseudomonadota</taxon>
        <taxon>Alphaproteobacteria</taxon>
        <taxon>Caulobacterales</taxon>
        <taxon>Caulobacteraceae</taxon>
        <taxon>Phenylobacterium</taxon>
    </lineage>
</organism>
<proteinExistence type="inferred from homology"/>
<keyword evidence="16" id="KW-0675">Receptor</keyword>
<dbReference type="PROSITE" id="PS52016">
    <property type="entry name" value="TONB_DEPENDENT_REC_3"/>
    <property type="match status" value="1"/>
</dbReference>
<comment type="subcellular location">
    <subcellularLocation>
        <location evidence="1 11">Cell outer membrane</location>
        <topology evidence="1 11">Multi-pass membrane protein</topology>
    </subcellularLocation>
</comment>
<keyword evidence="10 11" id="KW-0998">Cell outer membrane</keyword>
<dbReference type="PANTHER" id="PTHR32552:SF81">
    <property type="entry name" value="TONB-DEPENDENT OUTER MEMBRANE RECEPTOR"/>
    <property type="match status" value="1"/>
</dbReference>
<evidence type="ECO:0000256" key="13">
    <source>
        <dbReference type="SAM" id="SignalP"/>
    </source>
</evidence>